<keyword evidence="8 21" id="KW-0732">Signal</keyword>
<dbReference type="Gene3D" id="1.10.510.10">
    <property type="entry name" value="Transferase(Phosphotransferase) domain 1"/>
    <property type="match status" value="1"/>
</dbReference>
<keyword evidence="15" id="KW-1015">Disulfide bond</keyword>
<feature type="transmembrane region" description="Helical" evidence="20">
    <location>
        <begin position="512"/>
        <end position="535"/>
    </location>
</feature>
<gene>
    <name evidence="23" type="ORF">IEQ34_018243</name>
</gene>
<keyword evidence="16" id="KW-0675">Receptor</keyword>
<evidence type="ECO:0000256" key="10">
    <source>
        <dbReference type="ARBA" id="ARBA00022741"/>
    </source>
</evidence>
<keyword evidence="10 18" id="KW-0547">Nucleotide-binding</keyword>
<feature type="compositionally biased region" description="Polar residues" evidence="19">
    <location>
        <begin position="459"/>
        <end position="484"/>
    </location>
</feature>
<keyword evidence="6" id="KW-0808">Transferase</keyword>
<feature type="binding site" evidence="18">
    <location>
        <position position="641"/>
    </location>
    <ligand>
        <name>ATP</name>
        <dbReference type="ChEBI" id="CHEBI:30616"/>
    </ligand>
</feature>
<dbReference type="PANTHER" id="PTHR47986:SF1">
    <property type="entry name" value="OS04G0685900 PROTEIN"/>
    <property type="match status" value="1"/>
</dbReference>
<dbReference type="PROSITE" id="PS50011">
    <property type="entry name" value="PROTEIN_KINASE_DOM"/>
    <property type="match status" value="1"/>
</dbReference>
<dbReference type="GO" id="GO:0005886">
    <property type="term" value="C:plasma membrane"/>
    <property type="evidence" value="ECO:0007669"/>
    <property type="project" value="UniProtKB-SubCell"/>
</dbReference>
<dbReference type="Proteomes" id="UP000775213">
    <property type="component" value="Unassembled WGS sequence"/>
</dbReference>
<name>A0AAV7GE17_DENCH</name>
<evidence type="ECO:0000256" key="11">
    <source>
        <dbReference type="ARBA" id="ARBA00022777"/>
    </source>
</evidence>
<sequence length="957" mass="103268">MASSMLLLFFSVCCLGSLASGATDPKDFAVLDEFRKGLNNPELLKWPTSGDDPCGPPLWPHVFCSGSRVTQIQVQNLGLSGQLPKNFNQLSNLVNLGFQRNNFSGPLPTFSGLSNLQYAYLVGNQFDTIPSDFFSGLTSLLEIALDQNPLNKTSGWAIPQDLQASTQLRNLSLIQCNVAGKLPDFLGTMPMLSTLKLSYNNLSGEIPESFAGSSLQTIWLNNQEGAGLTGRLDVIASIVSVTDAWLHGNSFSGPIPSGIGACTSLTRLWLNNNHLVGLLPEDLTTLPHLQSLKLDNNNLMGPIPKVKFANFTYAYNSFCESTPGVSCSPAVTALLEFLGGLNYPFELASSWGGNDPCTRDWFGVSCSDGKVSVINLPNLKLSGTISPSLGELGSLVDIRLGGNNLSGTIPANLTGLSMLRMLNVSANNLGPPVPKFSRSVTVLTDGNPLLKNSPPAASPTGNSPSNEPHSGSGNVTPASGNSTSPSPPHNVPSSAPADDMKSRQHGSNISKILIVAVLAAVVILVILFVVVLFWCKQKGKDRFVASESVVMHPKHSSDSDNHIKLTVTNSSNGSTSVSNLLIGSGSIMSRALSSDEGNYTISVQLLRSSTNNFSSENVVGRGGFGVVYKGELHDGMLIAVKRMEAATLSNKALDEFQSEIVVLSKVRHRNLVSLMGYSVEGHERLLVYEYLPNGALSKHLFQWRNLNLEPLSWKKRLNIGLDVARGMEYLHSLTQESFIHRDLKSSNILLDDEYRAKVSDFGLVKLAPNGNNSVITRLAGTFGYLAPEYAVTGKITTKADVYSFGVVLMELITGMAALDEGRPEETRYLASWFTEIKSDKAKLYDAIDAALDNKEEIFESIVTVAELAGHCAAREPHRRPEMGYAVNVLASLVNKWKPADDEQEEYFGIDLHKPLIQLVKGWQDSEMIYSSAVDDSKGSIPSKPAGFAESFTSADGR</sequence>
<dbReference type="Pfam" id="PF00560">
    <property type="entry name" value="LRR_1"/>
    <property type="match status" value="2"/>
</dbReference>
<comment type="subcellular location">
    <subcellularLocation>
        <location evidence="1">Cell membrane</location>
        <topology evidence="1">Single-pass membrane protein</topology>
    </subcellularLocation>
</comment>
<dbReference type="SUPFAM" id="SSF56112">
    <property type="entry name" value="Protein kinase-like (PK-like)"/>
    <property type="match status" value="1"/>
</dbReference>
<dbReference type="PROSITE" id="PS00107">
    <property type="entry name" value="PROTEIN_KINASE_ATP"/>
    <property type="match status" value="1"/>
</dbReference>
<evidence type="ECO:0000313" key="24">
    <source>
        <dbReference type="Proteomes" id="UP000775213"/>
    </source>
</evidence>
<keyword evidence="3" id="KW-1003">Cell membrane</keyword>
<dbReference type="SMART" id="SM00220">
    <property type="entry name" value="S_TKc"/>
    <property type="match status" value="1"/>
</dbReference>
<evidence type="ECO:0000256" key="12">
    <source>
        <dbReference type="ARBA" id="ARBA00022840"/>
    </source>
</evidence>
<dbReference type="InterPro" id="IPR013210">
    <property type="entry name" value="LRR_N_plant-typ"/>
</dbReference>
<feature type="domain" description="Protein kinase" evidence="22">
    <location>
        <begin position="613"/>
        <end position="892"/>
    </location>
</feature>
<evidence type="ECO:0000256" key="14">
    <source>
        <dbReference type="ARBA" id="ARBA00023136"/>
    </source>
</evidence>
<evidence type="ECO:0000256" key="7">
    <source>
        <dbReference type="ARBA" id="ARBA00022692"/>
    </source>
</evidence>
<evidence type="ECO:0000256" key="20">
    <source>
        <dbReference type="SAM" id="Phobius"/>
    </source>
</evidence>
<organism evidence="23 24">
    <name type="scientific">Dendrobium chrysotoxum</name>
    <name type="common">Orchid</name>
    <dbReference type="NCBI Taxonomy" id="161865"/>
    <lineage>
        <taxon>Eukaryota</taxon>
        <taxon>Viridiplantae</taxon>
        <taxon>Streptophyta</taxon>
        <taxon>Embryophyta</taxon>
        <taxon>Tracheophyta</taxon>
        <taxon>Spermatophyta</taxon>
        <taxon>Magnoliopsida</taxon>
        <taxon>Liliopsida</taxon>
        <taxon>Asparagales</taxon>
        <taxon>Orchidaceae</taxon>
        <taxon>Epidendroideae</taxon>
        <taxon>Malaxideae</taxon>
        <taxon>Dendrobiinae</taxon>
        <taxon>Dendrobium</taxon>
    </lineage>
</organism>
<dbReference type="InterPro" id="IPR008271">
    <property type="entry name" value="Ser/Thr_kinase_AS"/>
</dbReference>
<reference evidence="23 24" key="1">
    <citation type="journal article" date="2021" name="Hortic Res">
        <title>Chromosome-scale assembly of the Dendrobium chrysotoxum genome enhances the understanding of orchid evolution.</title>
        <authorList>
            <person name="Zhang Y."/>
            <person name="Zhang G.Q."/>
            <person name="Zhang D."/>
            <person name="Liu X.D."/>
            <person name="Xu X.Y."/>
            <person name="Sun W.H."/>
            <person name="Yu X."/>
            <person name="Zhu X."/>
            <person name="Wang Z.W."/>
            <person name="Zhao X."/>
            <person name="Zhong W.Y."/>
            <person name="Chen H."/>
            <person name="Yin W.L."/>
            <person name="Huang T."/>
            <person name="Niu S.C."/>
            <person name="Liu Z.J."/>
        </authorList>
    </citation>
    <scope>NUCLEOTIDE SEQUENCE [LARGE SCALE GENOMIC DNA]</scope>
    <source>
        <strain evidence="23">Lindl</strain>
    </source>
</reference>
<evidence type="ECO:0000256" key="17">
    <source>
        <dbReference type="ARBA" id="ARBA00023180"/>
    </source>
</evidence>
<accession>A0AAV7GE17</accession>
<protein>
    <recommendedName>
        <fullName evidence="22">Protein kinase domain-containing protein</fullName>
    </recommendedName>
</protein>
<dbReference type="GO" id="GO:0005524">
    <property type="term" value="F:ATP binding"/>
    <property type="evidence" value="ECO:0007669"/>
    <property type="project" value="UniProtKB-UniRule"/>
</dbReference>
<dbReference type="PANTHER" id="PTHR47986">
    <property type="entry name" value="OSJNBA0070M12.3 PROTEIN"/>
    <property type="match status" value="1"/>
</dbReference>
<dbReference type="CDD" id="cd14066">
    <property type="entry name" value="STKc_IRAK"/>
    <property type="match status" value="1"/>
</dbReference>
<dbReference type="SUPFAM" id="SSF52058">
    <property type="entry name" value="L domain-like"/>
    <property type="match status" value="2"/>
</dbReference>
<feature type="chain" id="PRO_5043832255" description="Protein kinase domain-containing protein" evidence="21">
    <location>
        <begin position="22"/>
        <end position="957"/>
    </location>
</feature>
<keyword evidence="5" id="KW-0433">Leucine-rich repeat</keyword>
<evidence type="ECO:0000313" key="23">
    <source>
        <dbReference type="EMBL" id="KAH0453919.1"/>
    </source>
</evidence>
<dbReference type="InterPro" id="IPR011009">
    <property type="entry name" value="Kinase-like_dom_sf"/>
</dbReference>
<keyword evidence="4" id="KW-0723">Serine/threonine-protein kinase</keyword>
<dbReference type="InterPro" id="IPR001245">
    <property type="entry name" value="Ser-Thr/Tyr_kinase_cat_dom"/>
</dbReference>
<dbReference type="InterPro" id="IPR003591">
    <property type="entry name" value="Leu-rich_rpt_typical-subtyp"/>
</dbReference>
<keyword evidence="14 20" id="KW-0472">Membrane</keyword>
<evidence type="ECO:0000256" key="8">
    <source>
        <dbReference type="ARBA" id="ARBA00022729"/>
    </source>
</evidence>
<dbReference type="Pfam" id="PF07714">
    <property type="entry name" value="PK_Tyr_Ser-Thr"/>
    <property type="match status" value="1"/>
</dbReference>
<proteinExistence type="inferred from homology"/>
<keyword evidence="7 20" id="KW-0812">Transmembrane</keyword>
<evidence type="ECO:0000256" key="19">
    <source>
        <dbReference type="SAM" id="MobiDB-lite"/>
    </source>
</evidence>
<dbReference type="EMBL" id="JAGFBR010000016">
    <property type="protein sequence ID" value="KAH0453919.1"/>
    <property type="molecule type" value="Genomic_DNA"/>
</dbReference>
<evidence type="ECO:0000256" key="13">
    <source>
        <dbReference type="ARBA" id="ARBA00022989"/>
    </source>
</evidence>
<evidence type="ECO:0000256" key="21">
    <source>
        <dbReference type="SAM" id="SignalP"/>
    </source>
</evidence>
<keyword evidence="12 18" id="KW-0067">ATP-binding</keyword>
<feature type="region of interest" description="Disordered" evidence="19">
    <location>
        <begin position="934"/>
        <end position="957"/>
    </location>
</feature>
<feature type="signal peptide" evidence="21">
    <location>
        <begin position="1"/>
        <end position="21"/>
    </location>
</feature>
<evidence type="ECO:0000256" key="16">
    <source>
        <dbReference type="ARBA" id="ARBA00023170"/>
    </source>
</evidence>
<dbReference type="InterPro" id="IPR032675">
    <property type="entry name" value="LRR_dom_sf"/>
</dbReference>
<dbReference type="Pfam" id="PF08263">
    <property type="entry name" value="LRRNT_2"/>
    <property type="match status" value="2"/>
</dbReference>
<dbReference type="FunFam" id="3.80.10.10:FF:000129">
    <property type="entry name" value="Leucine-rich repeat receptor-like kinase"/>
    <property type="match status" value="1"/>
</dbReference>
<dbReference type="InterPro" id="IPR052422">
    <property type="entry name" value="Auxin_Ser/Thr_Kinase"/>
</dbReference>
<keyword evidence="17" id="KW-0325">Glycoprotein</keyword>
<evidence type="ECO:0000256" key="1">
    <source>
        <dbReference type="ARBA" id="ARBA00004162"/>
    </source>
</evidence>
<keyword evidence="11" id="KW-0418">Kinase</keyword>
<evidence type="ECO:0000256" key="5">
    <source>
        <dbReference type="ARBA" id="ARBA00022614"/>
    </source>
</evidence>
<evidence type="ECO:0000256" key="9">
    <source>
        <dbReference type="ARBA" id="ARBA00022737"/>
    </source>
</evidence>
<feature type="region of interest" description="Disordered" evidence="19">
    <location>
        <begin position="447"/>
        <end position="503"/>
    </location>
</feature>
<evidence type="ECO:0000256" key="6">
    <source>
        <dbReference type="ARBA" id="ARBA00022679"/>
    </source>
</evidence>
<dbReference type="GO" id="GO:0004674">
    <property type="term" value="F:protein serine/threonine kinase activity"/>
    <property type="evidence" value="ECO:0007669"/>
    <property type="project" value="UniProtKB-KW"/>
</dbReference>
<dbReference type="InterPro" id="IPR001611">
    <property type="entry name" value="Leu-rich_rpt"/>
</dbReference>
<evidence type="ECO:0000256" key="3">
    <source>
        <dbReference type="ARBA" id="ARBA00022475"/>
    </source>
</evidence>
<evidence type="ECO:0000256" key="15">
    <source>
        <dbReference type="ARBA" id="ARBA00023157"/>
    </source>
</evidence>
<keyword evidence="9" id="KW-0677">Repeat</keyword>
<dbReference type="Gene3D" id="3.30.200.20">
    <property type="entry name" value="Phosphorylase Kinase, domain 1"/>
    <property type="match status" value="1"/>
</dbReference>
<dbReference type="Gene3D" id="3.80.10.10">
    <property type="entry name" value="Ribonuclease Inhibitor"/>
    <property type="match status" value="2"/>
</dbReference>
<dbReference type="InterPro" id="IPR017441">
    <property type="entry name" value="Protein_kinase_ATP_BS"/>
</dbReference>
<dbReference type="PROSITE" id="PS00108">
    <property type="entry name" value="PROTEIN_KINASE_ST"/>
    <property type="match status" value="1"/>
</dbReference>
<dbReference type="SMART" id="SM00369">
    <property type="entry name" value="LRR_TYP"/>
    <property type="match status" value="5"/>
</dbReference>
<dbReference type="InterPro" id="IPR000719">
    <property type="entry name" value="Prot_kinase_dom"/>
</dbReference>
<evidence type="ECO:0000256" key="2">
    <source>
        <dbReference type="ARBA" id="ARBA00008684"/>
    </source>
</evidence>
<dbReference type="FunFam" id="3.30.200.20:FF:000039">
    <property type="entry name" value="receptor-like protein kinase FERONIA"/>
    <property type="match status" value="1"/>
</dbReference>
<dbReference type="FunFam" id="1.10.510.10:FF:000468">
    <property type="entry name" value="PTI1-like tyrosine-protein kinase 3"/>
    <property type="match status" value="1"/>
</dbReference>
<evidence type="ECO:0000259" key="22">
    <source>
        <dbReference type="PROSITE" id="PS50011"/>
    </source>
</evidence>
<dbReference type="FunFam" id="3.80.10.10:FF:000190">
    <property type="entry name" value="Receptor-like kinase TMK4"/>
    <property type="match status" value="1"/>
</dbReference>
<comment type="similarity">
    <text evidence="2">Belongs to the protein kinase superfamily. Ser/Thr protein kinase family.</text>
</comment>
<evidence type="ECO:0000256" key="18">
    <source>
        <dbReference type="PROSITE-ProRule" id="PRU10141"/>
    </source>
</evidence>
<comment type="caution">
    <text evidence="23">The sequence shown here is derived from an EMBL/GenBank/DDBJ whole genome shotgun (WGS) entry which is preliminary data.</text>
</comment>
<keyword evidence="13 20" id="KW-1133">Transmembrane helix</keyword>
<dbReference type="AlphaFoldDB" id="A0AAV7GE17"/>
<evidence type="ECO:0000256" key="4">
    <source>
        <dbReference type="ARBA" id="ARBA00022527"/>
    </source>
</evidence>
<keyword evidence="24" id="KW-1185">Reference proteome</keyword>